<keyword evidence="3" id="KW-1185">Reference proteome</keyword>
<feature type="compositionally biased region" description="Basic and acidic residues" evidence="1">
    <location>
        <begin position="177"/>
        <end position="187"/>
    </location>
</feature>
<protein>
    <submittedName>
        <fullName evidence="2">Uncharacterized protein</fullName>
    </submittedName>
</protein>
<sequence length="228" mass="25521">MTASTLATWSLHDCSGFVEPRRNAEMVELFERCRAIRSKPVTKTWTVTMKSLDRAWTAFVERWNKETGAEFVRTLDTEGGNTDPSRMDIDVGVRRVSRYRVRKSGETSSQRFRSLTPRSPRSLRTKRHFMKLGAAPLGDAPRSGRRSPAGQPRGPNMVRSYPALDQANAPDIAGDLEIGRHGEERRGSLRPTRRAARSASFCTVSSTICRICSARSTRCAGPSRWYGA</sequence>
<evidence type="ECO:0000313" key="2">
    <source>
        <dbReference type="EMBL" id="OWZ21397.1"/>
    </source>
</evidence>
<dbReference type="AlphaFoldDB" id="A0A225WWD4"/>
<reference evidence="3" key="1">
    <citation type="submission" date="2017-03" db="EMBL/GenBank/DDBJ databases">
        <title>Phytopthora megakarya and P. palmivora, two closely related causual agents of cacao black pod achieved similar genome size and gene model numbers by different mechanisms.</title>
        <authorList>
            <person name="Ali S."/>
            <person name="Shao J."/>
            <person name="Larry D.J."/>
            <person name="Kronmiller B."/>
            <person name="Shen D."/>
            <person name="Strem M.D."/>
            <person name="Melnick R.L."/>
            <person name="Guiltinan M.J."/>
            <person name="Tyler B.M."/>
            <person name="Meinhardt L.W."/>
            <person name="Bailey B.A."/>
        </authorList>
    </citation>
    <scope>NUCLEOTIDE SEQUENCE [LARGE SCALE GENOMIC DNA]</scope>
    <source>
        <strain evidence="3">zdho120</strain>
    </source>
</reference>
<evidence type="ECO:0000256" key="1">
    <source>
        <dbReference type="SAM" id="MobiDB-lite"/>
    </source>
</evidence>
<feature type="region of interest" description="Disordered" evidence="1">
    <location>
        <begin position="101"/>
        <end position="161"/>
    </location>
</feature>
<gene>
    <name evidence="2" type="ORF">PHMEG_0004074</name>
</gene>
<organism evidence="2 3">
    <name type="scientific">Phytophthora megakarya</name>
    <dbReference type="NCBI Taxonomy" id="4795"/>
    <lineage>
        <taxon>Eukaryota</taxon>
        <taxon>Sar</taxon>
        <taxon>Stramenopiles</taxon>
        <taxon>Oomycota</taxon>
        <taxon>Peronosporomycetes</taxon>
        <taxon>Peronosporales</taxon>
        <taxon>Peronosporaceae</taxon>
        <taxon>Phytophthora</taxon>
    </lineage>
</organism>
<evidence type="ECO:0000313" key="3">
    <source>
        <dbReference type="Proteomes" id="UP000198211"/>
    </source>
</evidence>
<accession>A0A225WWD4</accession>
<dbReference type="EMBL" id="NBNE01000230">
    <property type="protein sequence ID" value="OWZ21397.1"/>
    <property type="molecule type" value="Genomic_DNA"/>
</dbReference>
<dbReference type="OrthoDB" id="10591666at2759"/>
<name>A0A225WWD4_9STRA</name>
<comment type="caution">
    <text evidence="2">The sequence shown here is derived from an EMBL/GenBank/DDBJ whole genome shotgun (WGS) entry which is preliminary data.</text>
</comment>
<feature type="region of interest" description="Disordered" evidence="1">
    <location>
        <begin position="175"/>
        <end position="196"/>
    </location>
</feature>
<feature type="compositionally biased region" description="Basic residues" evidence="1">
    <location>
        <begin position="121"/>
        <end position="130"/>
    </location>
</feature>
<proteinExistence type="predicted"/>
<dbReference type="Proteomes" id="UP000198211">
    <property type="component" value="Unassembled WGS sequence"/>
</dbReference>